<dbReference type="EMBL" id="MU266345">
    <property type="protein sequence ID" value="KAH7929120.1"/>
    <property type="molecule type" value="Genomic_DNA"/>
</dbReference>
<evidence type="ECO:0000313" key="2">
    <source>
        <dbReference type="Proteomes" id="UP000790709"/>
    </source>
</evidence>
<evidence type="ECO:0000313" key="1">
    <source>
        <dbReference type="EMBL" id="KAH7929120.1"/>
    </source>
</evidence>
<name>A0ACB8BVF6_9AGAM</name>
<accession>A0ACB8BVF6</accession>
<comment type="caution">
    <text evidence="1">The sequence shown here is derived from an EMBL/GenBank/DDBJ whole genome shotgun (WGS) entry which is preliminary data.</text>
</comment>
<reference evidence="1" key="1">
    <citation type="journal article" date="2021" name="New Phytol.">
        <title>Evolutionary innovations through gain and loss of genes in the ectomycorrhizal Boletales.</title>
        <authorList>
            <person name="Wu G."/>
            <person name="Miyauchi S."/>
            <person name="Morin E."/>
            <person name="Kuo A."/>
            <person name="Drula E."/>
            <person name="Varga T."/>
            <person name="Kohler A."/>
            <person name="Feng B."/>
            <person name="Cao Y."/>
            <person name="Lipzen A."/>
            <person name="Daum C."/>
            <person name="Hundley H."/>
            <person name="Pangilinan J."/>
            <person name="Johnson J."/>
            <person name="Barry K."/>
            <person name="LaButti K."/>
            <person name="Ng V."/>
            <person name="Ahrendt S."/>
            <person name="Min B."/>
            <person name="Choi I.G."/>
            <person name="Park H."/>
            <person name="Plett J.M."/>
            <person name="Magnuson J."/>
            <person name="Spatafora J.W."/>
            <person name="Nagy L.G."/>
            <person name="Henrissat B."/>
            <person name="Grigoriev I.V."/>
            <person name="Yang Z.L."/>
            <person name="Xu J."/>
            <person name="Martin F.M."/>
        </authorList>
    </citation>
    <scope>NUCLEOTIDE SEQUENCE</scope>
    <source>
        <strain evidence="1">KUC20120723A-06</strain>
    </source>
</reference>
<gene>
    <name evidence="1" type="ORF">BV22DRAFT_1081765</name>
</gene>
<organism evidence="1 2">
    <name type="scientific">Leucogyrophana mollusca</name>
    <dbReference type="NCBI Taxonomy" id="85980"/>
    <lineage>
        <taxon>Eukaryota</taxon>
        <taxon>Fungi</taxon>
        <taxon>Dikarya</taxon>
        <taxon>Basidiomycota</taxon>
        <taxon>Agaricomycotina</taxon>
        <taxon>Agaricomycetes</taxon>
        <taxon>Agaricomycetidae</taxon>
        <taxon>Boletales</taxon>
        <taxon>Boletales incertae sedis</taxon>
        <taxon>Leucogyrophana</taxon>
    </lineage>
</organism>
<keyword evidence="2" id="KW-1185">Reference proteome</keyword>
<dbReference type="Proteomes" id="UP000790709">
    <property type="component" value="Unassembled WGS sequence"/>
</dbReference>
<protein>
    <submittedName>
        <fullName evidence="1">DnaJ-domain-containing protein</fullName>
    </submittedName>
</protein>
<proteinExistence type="predicted"/>
<sequence>MATHLYETLGLNPDASTEQVRKAYKKKALETHPDRLPPGASAAEKSASEELFRKVNNAYEVLSDPQKRRVYDQHGVFPPATQEQDTPRSRHRSDRQQDTFSDPFFQDPFAGFGWGFGFGGGPFRQHRQQPAWGFTDPFVLFDSIFGDLDRAFRDPFFTDRGFGGGGFPSPMRSMPVLTGPLFGFGPRNANHWSATHHASISGGGGNGGRWVSESRTSRTVNGVTESKWTRRDSSGNEHVTYTYPDGTERATVNGIEQPRSNERFIPPAPQSPYGAGSVPQPQRNERFIPPAPPSPYDAGPVPQPPIVGSGQPGVHHSSQRLLRSASDHRRERRRARDAERAQAYDNGHARPYNDGHARPYDDGHARPYDDERARMHNERRAPEYAGAYNERRAEAYPARHGSAHDSGHARSYPDERDRSYTDGRAGAYDDGRAAAYPEGHLVGTQGGERVNSHHSEYGKAHGKDRSRDDKPSWKVWRR</sequence>